<evidence type="ECO:0000313" key="3">
    <source>
        <dbReference type="EMBL" id="SFQ09131.1"/>
    </source>
</evidence>
<organism evidence="3 4">
    <name type="scientific">Halolamina pelagica</name>
    <dbReference type="NCBI Taxonomy" id="699431"/>
    <lineage>
        <taxon>Archaea</taxon>
        <taxon>Methanobacteriati</taxon>
        <taxon>Methanobacteriota</taxon>
        <taxon>Stenosarchaea group</taxon>
        <taxon>Halobacteria</taxon>
        <taxon>Halobacteriales</taxon>
        <taxon>Haloferacaceae</taxon>
    </lineage>
</organism>
<keyword evidence="1" id="KW-0472">Membrane</keyword>
<dbReference type="RefSeq" id="WP_079990215.1">
    <property type="nucleotide sequence ID" value="NZ_FOXI01000019.1"/>
</dbReference>
<keyword evidence="1" id="KW-0812">Transmembrane</keyword>
<keyword evidence="1" id="KW-1133">Transmembrane helix</keyword>
<dbReference type="InterPro" id="IPR043717">
    <property type="entry name" value="DUF5658"/>
</dbReference>
<proteinExistence type="predicted"/>
<dbReference type="Pfam" id="PF18902">
    <property type="entry name" value="DUF5658"/>
    <property type="match status" value="1"/>
</dbReference>
<feature type="transmembrane region" description="Helical" evidence="1">
    <location>
        <begin position="115"/>
        <end position="136"/>
    </location>
</feature>
<feature type="transmembrane region" description="Helical" evidence="1">
    <location>
        <begin position="85"/>
        <end position="103"/>
    </location>
</feature>
<gene>
    <name evidence="3" type="ORF">SAMN05216277_11910</name>
</gene>
<feature type="domain" description="DUF5658" evidence="2">
    <location>
        <begin position="47"/>
        <end position="134"/>
    </location>
</feature>
<evidence type="ECO:0000313" key="4">
    <source>
        <dbReference type="Proteomes" id="UP000183769"/>
    </source>
</evidence>
<dbReference type="AlphaFoldDB" id="A0A1I5VNW4"/>
<name>A0A1I5VNW4_9EURY</name>
<protein>
    <recommendedName>
        <fullName evidence="2">DUF5658 domain-containing protein</fullName>
    </recommendedName>
</protein>
<dbReference type="EMBL" id="FOXI01000019">
    <property type="protein sequence ID" value="SFQ09131.1"/>
    <property type="molecule type" value="Genomic_DNA"/>
</dbReference>
<dbReference type="Proteomes" id="UP000183769">
    <property type="component" value="Unassembled WGS sequence"/>
</dbReference>
<evidence type="ECO:0000256" key="1">
    <source>
        <dbReference type="SAM" id="Phobius"/>
    </source>
</evidence>
<evidence type="ECO:0000259" key="2">
    <source>
        <dbReference type="Pfam" id="PF18902"/>
    </source>
</evidence>
<accession>A0A1I5VNW4</accession>
<reference evidence="4" key="1">
    <citation type="submission" date="2016-10" db="EMBL/GenBank/DDBJ databases">
        <authorList>
            <person name="Varghese N."/>
            <person name="Submissions S."/>
        </authorList>
    </citation>
    <scope>NUCLEOTIDE SEQUENCE [LARGE SCALE GENOMIC DNA]</scope>
    <source>
        <strain evidence="4">CGMCC 1.10329</strain>
    </source>
</reference>
<keyword evidence="4" id="KW-1185">Reference proteome</keyword>
<sequence>MQANGPNGGKTTASRQTRIAQCITGPSTRATQLVEDVDHEQEQGLALFATHGAADAASTIYATQAVGAQTEANPIMAQLLHVDPTLAAITMLAVVGAVSISYPRFARACEFPTRWFGVGLAIAGLLVAIINVVVGVTA</sequence>